<dbReference type="STRING" id="243090.RB3097"/>
<dbReference type="EMBL" id="BX294138">
    <property type="protein sequence ID" value="CAD72999.1"/>
    <property type="molecule type" value="Genomic_DNA"/>
</dbReference>
<evidence type="ECO:0000313" key="1">
    <source>
        <dbReference type="EMBL" id="CAD72999.1"/>
    </source>
</evidence>
<dbReference type="HOGENOM" id="CLU_2083000_0_0_0"/>
<dbReference type="Proteomes" id="UP000001025">
    <property type="component" value="Chromosome"/>
</dbReference>
<sequence length="117" mass="12870">MRSRTPELVADSARELSGLILHPIAGESHLNRMTVMTVTQRHKPCQNSVFRCFARHPKYTRPPRPSPNCAAAATYPNCQKRAFSLTLASIFATSPASCSAADQLQIGLLRAARRGQH</sequence>
<organism evidence="1 2">
    <name type="scientific">Rhodopirellula baltica (strain DSM 10527 / NCIMB 13988 / SH1)</name>
    <dbReference type="NCBI Taxonomy" id="243090"/>
    <lineage>
        <taxon>Bacteria</taxon>
        <taxon>Pseudomonadati</taxon>
        <taxon>Planctomycetota</taxon>
        <taxon>Planctomycetia</taxon>
        <taxon>Pirellulales</taxon>
        <taxon>Pirellulaceae</taxon>
        <taxon>Rhodopirellula</taxon>
    </lineage>
</organism>
<dbReference type="AlphaFoldDB" id="Q7UUS8"/>
<gene>
    <name evidence="1" type="ordered locus">RB3097</name>
</gene>
<dbReference type="EnsemblBacteria" id="CAD72999">
    <property type="protein sequence ID" value="CAD72999"/>
    <property type="gene ID" value="RB3097"/>
</dbReference>
<name>Q7UUS8_RHOBA</name>
<proteinExistence type="predicted"/>
<dbReference type="InParanoid" id="Q7UUS8"/>
<keyword evidence="2" id="KW-1185">Reference proteome</keyword>
<evidence type="ECO:0000313" key="2">
    <source>
        <dbReference type="Proteomes" id="UP000001025"/>
    </source>
</evidence>
<dbReference type="KEGG" id="rba:RB3097"/>
<reference evidence="1 2" key="1">
    <citation type="journal article" date="2003" name="Proc. Natl. Acad. Sci. U.S.A.">
        <title>Complete genome sequence of the marine planctomycete Pirellula sp. strain 1.</title>
        <authorList>
            <person name="Gloeckner F.O."/>
            <person name="Kube M."/>
            <person name="Bauer M."/>
            <person name="Teeling H."/>
            <person name="Lombardot T."/>
            <person name="Ludwig W."/>
            <person name="Gade D."/>
            <person name="Beck A."/>
            <person name="Borzym K."/>
            <person name="Heitmann K."/>
            <person name="Rabus R."/>
            <person name="Schlesner H."/>
            <person name="Amann R."/>
            <person name="Reinhardt R."/>
        </authorList>
    </citation>
    <scope>NUCLEOTIDE SEQUENCE [LARGE SCALE GENOMIC DNA]</scope>
    <source>
        <strain evidence="2">DSM 10527 / NCIMB 13988 / SH1</strain>
    </source>
</reference>
<protein>
    <submittedName>
        <fullName evidence="1">Uncharacterized protein</fullName>
    </submittedName>
</protein>
<accession>Q7UUS8</accession>